<dbReference type="STRING" id="1247936.BN2475_80002"/>
<reference evidence="1 2" key="1">
    <citation type="submission" date="2016-12" db="EMBL/GenBank/DDBJ databases">
        <authorList>
            <person name="Song W.-J."/>
            <person name="Kurnit D.M."/>
        </authorList>
    </citation>
    <scope>NUCLEOTIDE SEQUENCE [LARGE SCALE GENOMIC DNA]</scope>
    <source>
        <strain evidence="1 2">STM7296</strain>
    </source>
</reference>
<sequence length="60" mass="6090">MCPICASATVALLGKAVTSTGGSLAVLAVKKYLARRGKKADTPLLQAKGGQHELPRGVAD</sequence>
<name>A0A1N7RM45_9BURK</name>
<dbReference type="Proteomes" id="UP000187012">
    <property type="component" value="Unassembled WGS sequence"/>
</dbReference>
<evidence type="ECO:0000313" key="1">
    <source>
        <dbReference type="EMBL" id="SIT36163.1"/>
    </source>
</evidence>
<dbReference type="EMBL" id="CYGX02000008">
    <property type="protein sequence ID" value="SIT36163.1"/>
    <property type="molecule type" value="Genomic_DNA"/>
</dbReference>
<gene>
    <name evidence="1" type="ORF">BN2475_80002</name>
</gene>
<organism evidence="1 2">
    <name type="scientific">Paraburkholderia ribeironis</name>
    <dbReference type="NCBI Taxonomy" id="1247936"/>
    <lineage>
        <taxon>Bacteria</taxon>
        <taxon>Pseudomonadati</taxon>
        <taxon>Pseudomonadota</taxon>
        <taxon>Betaproteobacteria</taxon>
        <taxon>Burkholderiales</taxon>
        <taxon>Burkholderiaceae</taxon>
        <taxon>Paraburkholderia</taxon>
    </lineage>
</organism>
<accession>A0A1N7RM45</accession>
<evidence type="ECO:0000313" key="2">
    <source>
        <dbReference type="Proteomes" id="UP000187012"/>
    </source>
</evidence>
<protein>
    <submittedName>
        <fullName evidence="1">Uncharacterized protein</fullName>
    </submittedName>
</protein>
<dbReference type="AlphaFoldDB" id="A0A1N7RM45"/>
<proteinExistence type="predicted"/>
<keyword evidence="2" id="KW-1185">Reference proteome</keyword>